<dbReference type="GO" id="GO:0070390">
    <property type="term" value="C:transcription export complex 2"/>
    <property type="evidence" value="ECO:0007669"/>
    <property type="project" value="TreeGrafter"/>
</dbReference>
<feature type="compositionally biased region" description="Low complexity" evidence="1">
    <location>
        <begin position="612"/>
        <end position="629"/>
    </location>
</feature>
<feature type="region of interest" description="Disordered" evidence="1">
    <location>
        <begin position="963"/>
        <end position="1008"/>
    </location>
</feature>
<feature type="domain" description="SAC3/GANP/THP3 conserved" evidence="2">
    <location>
        <begin position="145"/>
        <end position="371"/>
    </location>
</feature>
<feature type="region of interest" description="Disordered" evidence="1">
    <location>
        <begin position="612"/>
        <end position="810"/>
    </location>
</feature>
<accession>A0AAD4LMN4</accession>
<organism evidence="3 4">
    <name type="scientific">Lactarius akahatsu</name>
    <dbReference type="NCBI Taxonomy" id="416441"/>
    <lineage>
        <taxon>Eukaryota</taxon>
        <taxon>Fungi</taxon>
        <taxon>Dikarya</taxon>
        <taxon>Basidiomycota</taxon>
        <taxon>Agaricomycotina</taxon>
        <taxon>Agaricomycetes</taxon>
        <taxon>Russulales</taxon>
        <taxon>Russulaceae</taxon>
        <taxon>Lactarius</taxon>
    </lineage>
</organism>
<feature type="compositionally biased region" description="Basic and acidic residues" evidence="1">
    <location>
        <begin position="975"/>
        <end position="988"/>
    </location>
</feature>
<dbReference type="InterPro" id="IPR045107">
    <property type="entry name" value="SAC3/GANP/THP3"/>
</dbReference>
<evidence type="ECO:0000313" key="3">
    <source>
        <dbReference type="EMBL" id="KAH8995944.1"/>
    </source>
</evidence>
<feature type="compositionally biased region" description="Polar residues" evidence="1">
    <location>
        <begin position="865"/>
        <end position="879"/>
    </location>
</feature>
<reference evidence="3" key="1">
    <citation type="submission" date="2022-01" db="EMBL/GenBank/DDBJ databases">
        <title>Comparative genomics reveals a dynamic genome evolution in the ectomycorrhizal milk-cap (Lactarius) mushrooms.</title>
        <authorList>
            <consortium name="DOE Joint Genome Institute"/>
            <person name="Lebreton A."/>
            <person name="Tang N."/>
            <person name="Kuo A."/>
            <person name="LaButti K."/>
            <person name="Drula E."/>
            <person name="Barry K."/>
            <person name="Clum A."/>
            <person name="Lipzen A."/>
            <person name="Mousain D."/>
            <person name="Ng V."/>
            <person name="Wang R."/>
            <person name="Wang X."/>
            <person name="Dai Y."/>
            <person name="Henrissat B."/>
            <person name="Grigoriev I.V."/>
            <person name="Guerin-Laguette A."/>
            <person name="Yu F."/>
            <person name="Martin F.M."/>
        </authorList>
    </citation>
    <scope>NUCLEOTIDE SEQUENCE</scope>
    <source>
        <strain evidence="3">QP</strain>
    </source>
</reference>
<protein>
    <submittedName>
        <fullName evidence="3">SAC3/GANP/Nin1/mts3/eIF-3 p25 family-domain-containing protein</fullName>
    </submittedName>
</protein>
<feature type="compositionally biased region" description="Basic residues" evidence="1">
    <location>
        <begin position="989"/>
        <end position="998"/>
    </location>
</feature>
<dbReference type="GO" id="GO:0005737">
    <property type="term" value="C:cytoplasm"/>
    <property type="evidence" value="ECO:0007669"/>
    <property type="project" value="TreeGrafter"/>
</dbReference>
<dbReference type="EMBL" id="JAKELL010000010">
    <property type="protein sequence ID" value="KAH8995944.1"/>
    <property type="molecule type" value="Genomic_DNA"/>
</dbReference>
<comment type="caution">
    <text evidence="3">The sequence shown here is derived from an EMBL/GenBank/DDBJ whole genome shotgun (WGS) entry which is preliminary data.</text>
</comment>
<sequence>MESFSTYPRQHRGHDGNAPPGRRGTFRNKTWIAGDRSGSSTPFPAGHLGADGTRWERGGTRGTPPPTASDQEDHADSGAANGVEAAAIDEPVLETLEERERFYQELVKAREVDRKRAIAEGKMDDPLVPKRLDEAITMVGTCADMCPRFERYRRERENNLFNWEVIPGTKRVDHKRATLPSDLRPPPVLKVQGFSPTFDFIRDRSRSVRNDFTMQHETGSLAMECHERCARFHILALHFERDRRGFSIAMEEQQLMNTLQSLKEFYEDQRDRYESPNELEMRIYHRLIHIRDQRERHDDIPPAILNHPVFLLTTKFRQHVQAKSSPITKVSPLVVHEEGMLQFAELAALLREQGNRVMVYLVACILERLFGKDTIEDIESIRAGIPIPDIIDGVLSDEAVAPADVTLDDYDEEEAFLREDGPLVEEFGEHSKPQHQPSALKPSATEWLTNNFGVRPSPSVMFDTSGASSSTSVFGTSSASAFSSSAPALAPPAPSTASTFPPGGASAFANLQTTQNVFGGSRNFGSGSAFGAPSTSVFGAPSSAFGSSLPSTSNVAGGPTAPNPSLPPFGTPAPTPAVLNAEDQGAATSIFSSPFTRPAAAASHVHTTAVMTSTPPAFPSSQSAPSGFPTDRSHAGFGTGATPPTAVTSASAEKHDQLPATTLNPNVPAFTPGQPFGATPPKPPASTANHFIPSSSLPAISTSTSSTPTRPILTPIDTSPLSSVRPSAPLPASQSAPSFNGIAKQPSLQDQLGRQSTVVDGFRPAQSADRPPTSEGLEAPQQPPPLKVQPISLPGTPTATAFNFPPKQKSGNNLFGWPSVQSISEPEILSPLVISAKNSLASLPAPSISRRSTAAELPAPAGLSRASQDTTTAEPSSSKAPPKTRISPESPQDVEMASPTAAPLRNGKAKGKSKSKVPAEDLDARASTFARTSALVRGALKRWAAKASERAVYNDAVRRSDAYVGHKTTKKKRPDPRSGTDTEPEAKQAARRTRRRVSAKYTQPQTDAELARRLKENREQHERRWTAGTFLAALRAHVGSPAPFDYCLWLSLNPENDGTAIWLERKFDMPDSGAWASEHVFSIPLAPGADSRSPGLVIFECSPLHGLEDEIEKKYRVLDDCARLRDVVEKFPEDRHFIPSVLFILWGEDEAETLPGDLHRMVGDYATKGVIGSHATFSLSSKAKDLDEKFTEILRSMDLDIAGGLVEILSRQEFLQVVIASWKDFALDWVARCYIDGEVDWVLFSKVFETLVKLMNALSLHFTTRLDESAVSNPLPEISLDGVKSSSELYDAAFVWLERKDLRTASREFRTLLQSYRTSDADFPVHAFVDALYEMSVGCIEGSVKIDRGVRYPVPKRDIEETKREAESDVSEAAAQLRSVFLFHSRPKRPPPDDDDDDEASVLSMSPSSKRLKSTFGSFSTMDDFAHPGSNESMPPPSTAVSPSTSMTTIVNDDKPQKVITVAMLRALSQSVLKKRPGS</sequence>
<evidence type="ECO:0000313" key="4">
    <source>
        <dbReference type="Proteomes" id="UP001201163"/>
    </source>
</evidence>
<feature type="compositionally biased region" description="Polar residues" evidence="1">
    <location>
        <begin position="1403"/>
        <end position="1421"/>
    </location>
</feature>
<feature type="region of interest" description="Disordered" evidence="1">
    <location>
        <begin position="548"/>
        <end position="579"/>
    </location>
</feature>
<dbReference type="PANTHER" id="PTHR12436:SF3">
    <property type="entry name" value="GERMINAL-CENTER ASSOCIATED NUCLEAR PROTEIN"/>
    <property type="match status" value="1"/>
</dbReference>
<name>A0AAD4LMN4_9AGAM</name>
<feature type="compositionally biased region" description="Pro residues" evidence="1">
    <location>
        <begin position="561"/>
        <end position="575"/>
    </location>
</feature>
<feature type="region of interest" description="Disordered" evidence="1">
    <location>
        <begin position="1382"/>
        <end position="1453"/>
    </location>
</feature>
<feature type="region of interest" description="Disordered" evidence="1">
    <location>
        <begin position="851"/>
        <end position="921"/>
    </location>
</feature>
<feature type="region of interest" description="Disordered" evidence="1">
    <location>
        <begin position="1"/>
        <end position="77"/>
    </location>
</feature>
<gene>
    <name evidence="3" type="ORF">EDB92DRAFT_1844031</name>
</gene>
<evidence type="ECO:0000256" key="1">
    <source>
        <dbReference type="SAM" id="MobiDB-lite"/>
    </source>
</evidence>
<feature type="compositionally biased region" description="Polar residues" evidence="1">
    <location>
        <begin position="746"/>
        <end position="758"/>
    </location>
</feature>
<dbReference type="GO" id="GO:0006406">
    <property type="term" value="P:mRNA export from nucleus"/>
    <property type="evidence" value="ECO:0007669"/>
    <property type="project" value="TreeGrafter"/>
</dbReference>
<dbReference type="PANTHER" id="PTHR12436">
    <property type="entry name" value="80 KDA MCM3-ASSOCIATED PROTEIN"/>
    <property type="match status" value="1"/>
</dbReference>
<feature type="compositionally biased region" description="Low complexity" evidence="1">
    <location>
        <begin position="726"/>
        <end position="738"/>
    </location>
</feature>
<keyword evidence="4" id="KW-1185">Reference proteome</keyword>
<dbReference type="Proteomes" id="UP001201163">
    <property type="component" value="Unassembled WGS sequence"/>
</dbReference>
<dbReference type="Pfam" id="PF03399">
    <property type="entry name" value="SAC3_GANP"/>
    <property type="match status" value="1"/>
</dbReference>
<feature type="compositionally biased region" description="Low complexity" evidence="1">
    <location>
        <begin position="1439"/>
        <end position="1449"/>
    </location>
</feature>
<feature type="compositionally biased region" description="Low complexity" evidence="1">
    <location>
        <begin position="692"/>
        <end position="716"/>
    </location>
</feature>
<dbReference type="InterPro" id="IPR005062">
    <property type="entry name" value="SAC3/GANP/THP3_conserved"/>
</dbReference>
<dbReference type="Gene3D" id="1.25.40.990">
    <property type="match status" value="1"/>
</dbReference>
<proteinExistence type="predicted"/>
<feature type="compositionally biased region" description="Low complexity" evidence="1">
    <location>
        <begin position="640"/>
        <end position="651"/>
    </location>
</feature>
<evidence type="ECO:0000259" key="2">
    <source>
        <dbReference type="Pfam" id="PF03399"/>
    </source>
</evidence>